<dbReference type="EMBL" id="LLXJ01002334">
    <property type="protein sequence ID" value="PKB99104.1"/>
    <property type="molecule type" value="Genomic_DNA"/>
</dbReference>
<gene>
    <name evidence="2" type="ORF">RhiirA5_430285</name>
</gene>
<dbReference type="AlphaFoldDB" id="A0A2N0NX09"/>
<name>A0A2N0NX09_9GLOM</name>
<evidence type="ECO:0000256" key="1">
    <source>
        <dbReference type="SAM" id="MobiDB-lite"/>
    </source>
</evidence>
<evidence type="ECO:0000313" key="3">
    <source>
        <dbReference type="Proteomes" id="UP000232722"/>
    </source>
</evidence>
<reference evidence="2 3" key="1">
    <citation type="submission" date="2016-04" db="EMBL/GenBank/DDBJ databases">
        <title>Genome analyses suggest a sexual origin of heterokaryosis in a supposedly ancient asexual fungus.</title>
        <authorList>
            <person name="Ropars J."/>
            <person name="Sedzielewska K."/>
            <person name="Noel J."/>
            <person name="Charron P."/>
            <person name="Farinelli L."/>
            <person name="Marton T."/>
            <person name="Kruger M."/>
            <person name="Pelin A."/>
            <person name="Brachmann A."/>
            <person name="Corradi N."/>
        </authorList>
    </citation>
    <scope>NUCLEOTIDE SEQUENCE [LARGE SCALE GENOMIC DNA]</scope>
    <source>
        <strain evidence="2 3">A5</strain>
    </source>
</reference>
<feature type="region of interest" description="Disordered" evidence="1">
    <location>
        <begin position="187"/>
        <end position="212"/>
    </location>
</feature>
<dbReference type="VEuPathDB" id="FungiDB:RhiirA1_472380"/>
<accession>A0A2N0NX09</accession>
<protein>
    <submittedName>
        <fullName evidence="2">Uncharacterized protein</fullName>
    </submittedName>
</protein>
<reference evidence="2 3" key="2">
    <citation type="submission" date="2017-09" db="EMBL/GenBank/DDBJ databases">
        <title>Extensive intraspecific genome diversity in a model arbuscular mycorrhizal fungus.</title>
        <authorList>
            <person name="Chen E.C."/>
            <person name="Morin E."/>
            <person name="Beaudet D."/>
            <person name="Noel J."/>
            <person name="Ndikumana S."/>
            <person name="Charron P."/>
            <person name="St-Onge C."/>
            <person name="Giorgi J."/>
            <person name="Grigoriev I.V."/>
            <person name="Roux C."/>
            <person name="Martin F.M."/>
            <person name="Corradi N."/>
        </authorList>
    </citation>
    <scope>NUCLEOTIDE SEQUENCE [LARGE SCALE GENOMIC DNA]</scope>
    <source>
        <strain evidence="2 3">A5</strain>
    </source>
</reference>
<organism evidence="2 3">
    <name type="scientific">Rhizophagus irregularis</name>
    <dbReference type="NCBI Taxonomy" id="588596"/>
    <lineage>
        <taxon>Eukaryota</taxon>
        <taxon>Fungi</taxon>
        <taxon>Fungi incertae sedis</taxon>
        <taxon>Mucoromycota</taxon>
        <taxon>Glomeromycotina</taxon>
        <taxon>Glomeromycetes</taxon>
        <taxon>Glomerales</taxon>
        <taxon>Glomeraceae</taxon>
        <taxon>Rhizophagus</taxon>
    </lineage>
</organism>
<proteinExistence type="predicted"/>
<dbReference type="VEuPathDB" id="FungiDB:FUN_019231"/>
<evidence type="ECO:0000313" key="2">
    <source>
        <dbReference type="EMBL" id="PKB99104.1"/>
    </source>
</evidence>
<dbReference type="Proteomes" id="UP000232722">
    <property type="component" value="Unassembled WGS sequence"/>
</dbReference>
<sequence length="309" mass="35913">MASLDNYMIQTPIDEWLLLGFLKYRIEQKDFSGLKDKEHYRYQMGLTVVLLYDKFTTIERTKNSLLFTKSELTTLQKEKDLLVERMTLQHARLLYATAQEAGKQLQIVQQKITNELVCVMILSKLKRPAEEASPIITPPPNLRSPSSTEDNSFNYYYNKETEDASTETSLDEIDAFFQNHSYVAKDVKPSPESVDRRKIQEVKSQPRAEQKDEIVDAGQTLSGESESFVKETKKSEKSKTILSWEHVIDKIKISSNSDHDWLANRYNIFRDFQELQINTIERLKKNSILSYATDVDEILRGNAEIYKLY</sequence>
<comment type="caution">
    <text evidence="2">The sequence shown here is derived from an EMBL/GenBank/DDBJ whole genome shotgun (WGS) entry which is preliminary data.</text>
</comment>